<dbReference type="OMA" id="ILCNPMA"/>
<evidence type="ECO:0000259" key="9">
    <source>
        <dbReference type="PROSITE" id="PS51916"/>
    </source>
</evidence>
<dbReference type="GO" id="GO:0008270">
    <property type="term" value="F:zinc ion binding"/>
    <property type="evidence" value="ECO:0007669"/>
    <property type="project" value="UniProtKB-KW"/>
</dbReference>
<evidence type="ECO:0000313" key="10">
    <source>
        <dbReference type="EMBL" id="KEZ39737.1"/>
    </source>
</evidence>
<keyword evidence="6" id="KW-0804">Transcription</keyword>
<name>A0A084FXC5_PSEDA</name>
<dbReference type="EMBL" id="JOWA01000143">
    <property type="protein sequence ID" value="KEZ39737.1"/>
    <property type="molecule type" value="Genomic_DNA"/>
</dbReference>
<accession>A0A084FXC5</accession>
<keyword evidence="4" id="KW-0862">Zinc</keyword>
<feature type="region of interest" description="Disordered" evidence="8">
    <location>
        <begin position="1"/>
        <end position="42"/>
    </location>
</feature>
<evidence type="ECO:0000256" key="4">
    <source>
        <dbReference type="ARBA" id="ARBA00022833"/>
    </source>
</evidence>
<dbReference type="GeneID" id="27728767"/>
<keyword evidence="5" id="KW-0805">Transcription regulation</keyword>
<dbReference type="InterPro" id="IPR044867">
    <property type="entry name" value="DEUBAD_dom"/>
</dbReference>
<dbReference type="AlphaFoldDB" id="A0A084FXC5"/>
<keyword evidence="2" id="KW-0479">Metal-binding</keyword>
<feature type="compositionally biased region" description="Polar residues" evidence="8">
    <location>
        <begin position="19"/>
        <end position="29"/>
    </location>
</feature>
<evidence type="ECO:0000256" key="7">
    <source>
        <dbReference type="ARBA" id="ARBA00023242"/>
    </source>
</evidence>
<dbReference type="HOGENOM" id="CLU_1384867_0_0_1"/>
<evidence type="ECO:0000256" key="3">
    <source>
        <dbReference type="ARBA" id="ARBA00022771"/>
    </source>
</evidence>
<evidence type="ECO:0000256" key="5">
    <source>
        <dbReference type="ARBA" id="ARBA00023015"/>
    </source>
</evidence>
<dbReference type="Pfam" id="PF13919">
    <property type="entry name" value="ASXH"/>
    <property type="match status" value="1"/>
</dbReference>
<dbReference type="GO" id="GO:0005634">
    <property type="term" value="C:nucleus"/>
    <property type="evidence" value="ECO:0007669"/>
    <property type="project" value="UniProtKB-SubCell"/>
</dbReference>
<dbReference type="OrthoDB" id="2289918at2759"/>
<evidence type="ECO:0000313" key="11">
    <source>
        <dbReference type="Proteomes" id="UP000028545"/>
    </source>
</evidence>
<protein>
    <recommendedName>
        <fullName evidence="9">DEUBAD domain-containing protein</fullName>
    </recommendedName>
</protein>
<reference evidence="10 11" key="1">
    <citation type="journal article" date="2014" name="Genome Announc.">
        <title>Draft genome sequence of the pathogenic fungus Scedosporium apiospermum.</title>
        <authorList>
            <person name="Vandeputte P."/>
            <person name="Ghamrawi S."/>
            <person name="Rechenmann M."/>
            <person name="Iltis A."/>
            <person name="Giraud S."/>
            <person name="Fleury M."/>
            <person name="Thornton C."/>
            <person name="Delhaes L."/>
            <person name="Meyer W."/>
            <person name="Papon N."/>
            <person name="Bouchara J.P."/>
        </authorList>
    </citation>
    <scope>NUCLEOTIDE SEQUENCE [LARGE SCALE GENOMIC DNA]</scope>
    <source>
        <strain evidence="10 11">IHEM 14462</strain>
    </source>
</reference>
<comment type="caution">
    <text evidence="10">The sequence shown here is derived from an EMBL/GenBank/DDBJ whole genome shotgun (WGS) entry which is preliminary data.</text>
</comment>
<proteinExistence type="predicted"/>
<keyword evidence="3" id="KW-0863">Zinc-finger</keyword>
<feature type="region of interest" description="Disordered" evidence="8">
    <location>
        <begin position="168"/>
        <end position="197"/>
    </location>
</feature>
<dbReference type="RefSeq" id="XP_016639536.1">
    <property type="nucleotide sequence ID" value="XM_016791026.1"/>
</dbReference>
<evidence type="ECO:0000256" key="1">
    <source>
        <dbReference type="ARBA" id="ARBA00004123"/>
    </source>
</evidence>
<comment type="subcellular location">
    <subcellularLocation>
        <location evidence="1">Nucleus</location>
    </subcellularLocation>
</comment>
<dbReference type="InterPro" id="IPR028020">
    <property type="entry name" value="ASX_DEUBAD_dom"/>
</dbReference>
<keyword evidence="11" id="KW-1185">Reference proteome</keyword>
<dbReference type="VEuPathDB" id="FungiDB:SAPIO_CDS9695"/>
<evidence type="ECO:0000256" key="8">
    <source>
        <dbReference type="SAM" id="MobiDB-lite"/>
    </source>
</evidence>
<evidence type="ECO:0000256" key="2">
    <source>
        <dbReference type="ARBA" id="ARBA00022723"/>
    </source>
</evidence>
<gene>
    <name evidence="10" type="ORF">SAPIO_CDS9695</name>
</gene>
<dbReference type="KEGG" id="sapo:SAPIO_CDS9695"/>
<dbReference type="Proteomes" id="UP000028545">
    <property type="component" value="Unassembled WGS sequence"/>
</dbReference>
<evidence type="ECO:0000256" key="6">
    <source>
        <dbReference type="ARBA" id="ARBA00023163"/>
    </source>
</evidence>
<dbReference type="PROSITE" id="PS51916">
    <property type="entry name" value="DEUBAD"/>
    <property type="match status" value="1"/>
</dbReference>
<feature type="compositionally biased region" description="Basic and acidic residues" evidence="8">
    <location>
        <begin position="31"/>
        <end position="40"/>
    </location>
</feature>
<feature type="compositionally biased region" description="Basic and acidic residues" evidence="8">
    <location>
        <begin position="180"/>
        <end position="197"/>
    </location>
</feature>
<sequence length="197" mass="22830">MRTRRSARLEAGEQARAQGESQNEGNAHTQARFDLREEPRSPQIVFKKRTAANRWAASRVLTSSRSPLTKCDLRSILRNPAAWEVLSPEEQKEIIAHFPDDEHILDAGTDEARPNIESLLNDDHFRYDCTRYIEDLSLGKHDEQWLAEAWEASERRKAGDYDEYLARKFEDDWGQDGEEKETTPTDTRGKREEEQKG</sequence>
<keyword evidence="7" id="KW-0539">Nucleus</keyword>
<organism evidence="10 11">
    <name type="scientific">Pseudallescheria apiosperma</name>
    <name type="common">Scedosporium apiospermum</name>
    <dbReference type="NCBI Taxonomy" id="563466"/>
    <lineage>
        <taxon>Eukaryota</taxon>
        <taxon>Fungi</taxon>
        <taxon>Dikarya</taxon>
        <taxon>Ascomycota</taxon>
        <taxon>Pezizomycotina</taxon>
        <taxon>Sordariomycetes</taxon>
        <taxon>Hypocreomycetidae</taxon>
        <taxon>Microascales</taxon>
        <taxon>Microascaceae</taxon>
        <taxon>Scedosporium</taxon>
    </lineage>
</organism>
<feature type="domain" description="DEUBAD" evidence="9">
    <location>
        <begin position="64"/>
        <end position="178"/>
    </location>
</feature>